<feature type="domain" description="Cytochrome c assembly protein" evidence="6">
    <location>
        <begin position="66"/>
        <end position="267"/>
    </location>
</feature>
<keyword evidence="8" id="KW-1185">Reference proteome</keyword>
<gene>
    <name evidence="7" type="ORF">AOX59_06130</name>
</gene>
<dbReference type="Proteomes" id="UP000050331">
    <property type="component" value="Chromosome"/>
</dbReference>
<evidence type="ECO:0000259" key="6">
    <source>
        <dbReference type="Pfam" id="PF01578"/>
    </source>
</evidence>
<dbReference type="RefSeq" id="WP_068443318.1">
    <property type="nucleotide sequence ID" value="NZ_CP013862.1"/>
</dbReference>
<evidence type="ECO:0000313" key="7">
    <source>
        <dbReference type="EMBL" id="ALX48222.1"/>
    </source>
</evidence>
<feature type="transmembrane region" description="Helical" evidence="5">
    <location>
        <begin position="212"/>
        <end position="235"/>
    </location>
</feature>
<feature type="transmembrane region" description="Helical" evidence="5">
    <location>
        <begin position="64"/>
        <end position="86"/>
    </location>
</feature>
<dbReference type="Pfam" id="PF01578">
    <property type="entry name" value="Cytochrom_C_asm"/>
    <property type="match status" value="1"/>
</dbReference>
<dbReference type="STRING" id="1472767.AOX59_06130"/>
<evidence type="ECO:0000256" key="2">
    <source>
        <dbReference type="ARBA" id="ARBA00022692"/>
    </source>
</evidence>
<dbReference type="GO" id="GO:0017004">
    <property type="term" value="P:cytochrome complex assembly"/>
    <property type="evidence" value="ECO:0007669"/>
    <property type="project" value="InterPro"/>
</dbReference>
<dbReference type="GO" id="GO:0020037">
    <property type="term" value="F:heme binding"/>
    <property type="evidence" value="ECO:0007669"/>
    <property type="project" value="InterPro"/>
</dbReference>
<name>A0A0U4FHV9_9BACI</name>
<organism evidence="7 8">
    <name type="scientific">Lentibacillus amyloliquefaciens</name>
    <dbReference type="NCBI Taxonomy" id="1472767"/>
    <lineage>
        <taxon>Bacteria</taxon>
        <taxon>Bacillati</taxon>
        <taxon>Bacillota</taxon>
        <taxon>Bacilli</taxon>
        <taxon>Bacillales</taxon>
        <taxon>Bacillaceae</taxon>
        <taxon>Lentibacillus</taxon>
    </lineage>
</organism>
<evidence type="ECO:0000256" key="5">
    <source>
        <dbReference type="SAM" id="Phobius"/>
    </source>
</evidence>
<accession>A0A0U4FHV9</accession>
<evidence type="ECO:0000256" key="4">
    <source>
        <dbReference type="ARBA" id="ARBA00023136"/>
    </source>
</evidence>
<dbReference type="OrthoDB" id="2417400at2"/>
<feature type="transmembrane region" description="Helical" evidence="5">
    <location>
        <begin position="247"/>
        <end position="267"/>
    </location>
</feature>
<keyword evidence="4 5" id="KW-0472">Membrane</keyword>
<dbReference type="PANTHER" id="PTHR30071">
    <property type="entry name" value="HEME EXPORTER PROTEIN C"/>
    <property type="match status" value="1"/>
</dbReference>
<protein>
    <submittedName>
        <fullName evidence="7">Cytochrome C assembly protein</fullName>
    </submittedName>
</protein>
<keyword evidence="2 5" id="KW-0812">Transmembrane</keyword>
<reference evidence="7 8" key="1">
    <citation type="submission" date="2016-01" db="EMBL/GenBank/DDBJ databases">
        <title>Complete genome sequence of strain Lentibacillus amyloliquefaciens LAM0015T isolated from saline sediment.</title>
        <authorList>
            <person name="Wang J.-L."/>
            <person name="He M.-X."/>
        </authorList>
    </citation>
    <scope>NUCLEOTIDE SEQUENCE [LARGE SCALE GENOMIC DNA]</scope>
    <source>
        <strain evidence="7 8">LAM0015</strain>
    </source>
</reference>
<sequence length="273" mass="31545">MNEAKWLYEIILTIYGLSLVGYFIDFIQQNRKANRAAFWLLSMVWFLQTVFLLQQVFVEKNFPVLTLYDGLSFYAWVLVTLSLILNKFFRAQFVLFLINVLAFFILLLAISNRATEHMQVDGIELVHEMLIAHITLAIVSYGFFTVSLIFSLMYLVQYRLLKQKKGFRWMRRIGDLEQLDSFSFKAVTAGVPLLTIAIALGVAWAYAANAEFYWFDLKTIGSILVLGVYVIYLLLRLGKGFQGRAISTYNSAAFLILLINFFLFSNLSNFHLH</sequence>
<comment type="subcellular location">
    <subcellularLocation>
        <location evidence="1">Membrane</location>
        <topology evidence="1">Multi-pass membrane protein</topology>
    </subcellularLocation>
</comment>
<evidence type="ECO:0000256" key="1">
    <source>
        <dbReference type="ARBA" id="ARBA00004141"/>
    </source>
</evidence>
<feature type="transmembrane region" description="Helical" evidence="5">
    <location>
        <begin position="36"/>
        <end position="58"/>
    </location>
</feature>
<dbReference type="KEGG" id="lao:AOX59_06130"/>
<feature type="transmembrane region" description="Helical" evidence="5">
    <location>
        <begin position="182"/>
        <end position="206"/>
    </location>
</feature>
<feature type="transmembrane region" description="Helical" evidence="5">
    <location>
        <begin position="6"/>
        <end position="24"/>
    </location>
</feature>
<feature type="transmembrane region" description="Helical" evidence="5">
    <location>
        <begin position="130"/>
        <end position="161"/>
    </location>
</feature>
<dbReference type="InterPro" id="IPR045062">
    <property type="entry name" value="Cyt_c_biogenesis_CcsA/CcmC"/>
</dbReference>
<proteinExistence type="predicted"/>
<dbReference type="GO" id="GO:0005886">
    <property type="term" value="C:plasma membrane"/>
    <property type="evidence" value="ECO:0007669"/>
    <property type="project" value="TreeGrafter"/>
</dbReference>
<dbReference type="EMBL" id="CP013862">
    <property type="protein sequence ID" value="ALX48222.1"/>
    <property type="molecule type" value="Genomic_DNA"/>
</dbReference>
<feature type="transmembrane region" description="Helical" evidence="5">
    <location>
        <begin position="93"/>
        <end position="110"/>
    </location>
</feature>
<dbReference type="PANTHER" id="PTHR30071:SF15">
    <property type="entry name" value="PROTEIN HEMX"/>
    <property type="match status" value="1"/>
</dbReference>
<keyword evidence="3 5" id="KW-1133">Transmembrane helix</keyword>
<evidence type="ECO:0000256" key="3">
    <source>
        <dbReference type="ARBA" id="ARBA00022989"/>
    </source>
</evidence>
<dbReference type="AlphaFoldDB" id="A0A0U4FHV9"/>
<evidence type="ECO:0000313" key="8">
    <source>
        <dbReference type="Proteomes" id="UP000050331"/>
    </source>
</evidence>
<dbReference type="InterPro" id="IPR002541">
    <property type="entry name" value="Cyt_c_assembly"/>
</dbReference>